<dbReference type="STRING" id="348802.A0A0D2EXY3"/>
<keyword evidence="1" id="KW-1133">Transmembrane helix</keyword>
<feature type="transmembrane region" description="Helical" evidence="1">
    <location>
        <begin position="52"/>
        <end position="74"/>
    </location>
</feature>
<feature type="transmembrane region" description="Helical" evidence="1">
    <location>
        <begin position="80"/>
        <end position="102"/>
    </location>
</feature>
<keyword evidence="1" id="KW-0812">Transmembrane</keyword>
<dbReference type="RefSeq" id="XP_013321157.1">
    <property type="nucleotide sequence ID" value="XM_013465703.1"/>
</dbReference>
<evidence type="ECO:0008006" key="4">
    <source>
        <dbReference type="Google" id="ProtNLM"/>
    </source>
</evidence>
<dbReference type="PANTHER" id="PTHR39608">
    <property type="entry name" value="INTEGRAL MEMBRANE PROTEIN (AFU_ORTHOLOGUE AFUA_5G08640)"/>
    <property type="match status" value="1"/>
</dbReference>
<proteinExistence type="predicted"/>
<sequence>MFWSKCKPSDAAIRDILRAFYQAEALCGGVVLGIVSWYLAHWNDTKKYPGARLCFTEIIAGLATVYGSIFIWTWDWFPRLSALINLLFSLAFFAAYGALIAWEYDKNWVGWKADMGESYKACWRAVEAFTFINGVLFLHSAGFALENSDHTPYQHNAPQGHGNSSTAPMQQV</sequence>
<gene>
    <name evidence="2" type="ORF">PV05_00780</name>
</gene>
<dbReference type="Proteomes" id="UP000054342">
    <property type="component" value="Unassembled WGS sequence"/>
</dbReference>
<evidence type="ECO:0000313" key="3">
    <source>
        <dbReference type="Proteomes" id="UP000054342"/>
    </source>
</evidence>
<dbReference type="PANTHER" id="PTHR39608:SF2">
    <property type="entry name" value="MARVEL DOMAIN-CONTAINING PROTEIN"/>
    <property type="match status" value="1"/>
</dbReference>
<dbReference type="HOGENOM" id="CLU_079951_2_0_1"/>
<feature type="transmembrane region" description="Helical" evidence="1">
    <location>
        <begin position="20"/>
        <end position="40"/>
    </location>
</feature>
<protein>
    <recommendedName>
        <fullName evidence="4">MARVEL domain-containing protein</fullName>
    </recommendedName>
</protein>
<evidence type="ECO:0000313" key="2">
    <source>
        <dbReference type="EMBL" id="KIW60573.1"/>
    </source>
</evidence>
<dbReference type="EMBL" id="KN847317">
    <property type="protein sequence ID" value="KIW60573.1"/>
    <property type="molecule type" value="Genomic_DNA"/>
</dbReference>
<dbReference type="OrthoDB" id="4134168at2759"/>
<organism evidence="2 3">
    <name type="scientific">Exophiala xenobiotica</name>
    <dbReference type="NCBI Taxonomy" id="348802"/>
    <lineage>
        <taxon>Eukaryota</taxon>
        <taxon>Fungi</taxon>
        <taxon>Dikarya</taxon>
        <taxon>Ascomycota</taxon>
        <taxon>Pezizomycotina</taxon>
        <taxon>Eurotiomycetes</taxon>
        <taxon>Chaetothyriomycetidae</taxon>
        <taxon>Chaetothyriales</taxon>
        <taxon>Herpotrichiellaceae</taxon>
        <taxon>Exophiala</taxon>
    </lineage>
</organism>
<evidence type="ECO:0000256" key="1">
    <source>
        <dbReference type="SAM" id="Phobius"/>
    </source>
</evidence>
<dbReference type="AlphaFoldDB" id="A0A0D2EXY3"/>
<dbReference type="GeneID" id="25322688"/>
<name>A0A0D2EXY3_9EURO</name>
<reference evidence="2 3" key="1">
    <citation type="submission" date="2015-01" db="EMBL/GenBank/DDBJ databases">
        <title>The Genome Sequence of Exophiala xenobiotica CBS118157.</title>
        <authorList>
            <consortium name="The Broad Institute Genomics Platform"/>
            <person name="Cuomo C."/>
            <person name="de Hoog S."/>
            <person name="Gorbushina A."/>
            <person name="Stielow B."/>
            <person name="Teixiera M."/>
            <person name="Abouelleil A."/>
            <person name="Chapman S.B."/>
            <person name="Priest M."/>
            <person name="Young S.K."/>
            <person name="Wortman J."/>
            <person name="Nusbaum C."/>
            <person name="Birren B."/>
        </authorList>
    </citation>
    <scope>NUCLEOTIDE SEQUENCE [LARGE SCALE GENOMIC DNA]</scope>
    <source>
        <strain evidence="2 3">CBS 118157</strain>
    </source>
</reference>
<accession>A0A0D2EXY3</accession>
<keyword evidence="1" id="KW-0472">Membrane</keyword>
<keyword evidence="3" id="KW-1185">Reference proteome</keyword>